<feature type="compositionally biased region" description="Basic residues" evidence="3">
    <location>
        <begin position="360"/>
        <end position="380"/>
    </location>
</feature>
<feature type="compositionally biased region" description="Basic and acidic residues" evidence="3">
    <location>
        <begin position="1513"/>
        <end position="1523"/>
    </location>
</feature>
<evidence type="ECO:0000256" key="1">
    <source>
        <dbReference type="ARBA" id="ARBA00010560"/>
    </source>
</evidence>
<feature type="compositionally biased region" description="Pro residues" evidence="3">
    <location>
        <begin position="1470"/>
        <end position="1512"/>
    </location>
</feature>
<dbReference type="InParanoid" id="A0A2I4BQE8"/>
<comment type="similarity">
    <text evidence="1">Belongs to the round spermatid basic protein 1 family.</text>
</comment>
<feature type="compositionally biased region" description="Basic and acidic residues" evidence="3">
    <location>
        <begin position="1082"/>
        <end position="1172"/>
    </location>
</feature>
<sequence>MLVYNFEVIITLKRKIVGNGLLKGFKTLYYKIHRKQFVYAVKPRLQWTCLSIKSKLRLQFLHVDQIQSPPLPCLQVSGKKAAAVVLGKRVNRGRSLKMADSQGCVHLSGTAAVASVKSNPTEAKGAPDIRSQSTRDFSPPPSKKLRVEEKPSGKARKHSRDGGVGSDGSGKEQLQQIPMQQSYGSDPGVWTSFSPVKTSSGSHPPVPTTGCSQTSTGAHKVLKQSDFFLHKTPSSSKPKSKDKLLGEKGKGGGEEKRKHKLLLTSGPGTNINNGNDIRGFNNISAAKKENGEVMLPAHEHATKDKTKEREKKKVKEREKEKEKKKHKVMNELKRKNGEVKQPIKEEKDKAKISAEELQIKKVKKKKKKKHKEGEKHKRVKMYHRSCQTICAGLLSSTSSSSFSERTNNSSPSVFKSPPAFYPPPNGRDSHLRPSSPTSASKSVCNSSALHNLVSSIPFPTKHNSHSACPGMVGLEFAPYIYIETQPNGGALVAHAYASQLASLSAEQRQRFAQEFVTLAFSEDASKAAHYVMAIVHGEAKYLPDFLDYFSNKFPSAPVKMEILGKKDIETTTMANFYSQVKRTYSHGTYRAGAMRQVSLVGAVDEEVGDYFPEFLSLLEESPFLKRTLPWGIHSSLRDMNPTESDDGPIMWVRPGEQMIPVADVPKSPFKRKRSTNEVKNLLQSLPRASEPREVLFEDRTRAHADHIGQGFERQTTAAVGVLKAVCSLESPEPPRVTKDVVCFHAGDFPYVVQRLQLDLYEPPLSQCVQWVDDAKLNQLRREGIRYARIRLCHDDIYFIPRNVVHQFKTVSAVCSLAWHVRLQHYHQEGQEEELKEEEMEAVVLKEEEEDEIKEEDEEVAVNRTFPAVKKEENKPPLSEAALSVNSVSEARDTDEMKNNVKEELQDSPAQVKAEPPTSFCQNKLSPLTPLASPSLHKDTKPKVSPKHHHHQSDSRTVSSFSPSKLSRSPPRSKSSTSAAFSPSTGSAVTSSHSPSPAAHLSFTSPTPVSSLLSASSSPLTSPRSAGSSSSQLPAGQSEHTKDTAHLKPGVLSDTRTPARSETSQTQTDTRTHSQAETQGRTLDTRTHSEAETRGRTLDTRTHSEAETRGRMLDTRTHSEAETRGRTLDTRTHSEAETRGRTLDTRTHSEAETRGRTLDTRTHSEAETQGRKLDTRTHLKAETRGRTLDTRTHLEAETRGRMLDTRTHLEAETRGRMLDTRTHLDTETRGRALDTRTHLEAETRGRMLDTRTHLDTETRGRALDTRTHLEAETRGRTLDTRTHSDLWTHGSNSDSGTCMDLQMCPPQDASRPGLYMQQYTPQHLPPPPPHLPQMLPPPYPPLMSHSHLPHRTPVLPTNPLPGPSFPPEPQTLNPFLSQTVPPHSVHLSHLQQPNITTQAQTYYPPPLLPHSSQPNSPSQPLLPHLSYQHQFAKTFFPPQHPGFTPHPFLPPQTFLSQPPPGSYPYQTSAPAQPPLPLSPTYPHPPPPPSSPPPPPPLPPPPFPQPSPSIFSPPPRHDEQPKQLL</sequence>
<feature type="compositionally biased region" description="Polar residues" evidence="3">
    <location>
        <begin position="266"/>
        <end position="275"/>
    </location>
</feature>
<feature type="compositionally biased region" description="Low complexity" evidence="3">
    <location>
        <begin position="1408"/>
        <end position="1422"/>
    </location>
</feature>
<keyword evidence="2" id="KW-0175">Coiled coil</keyword>
<dbReference type="OrthoDB" id="6020087at2759"/>
<feature type="region of interest" description="Disordered" evidence="3">
    <location>
        <begin position="116"/>
        <end position="216"/>
    </location>
</feature>
<feature type="compositionally biased region" description="Low complexity" evidence="3">
    <location>
        <begin position="924"/>
        <end position="934"/>
    </location>
</feature>
<feature type="compositionally biased region" description="Polar residues" evidence="3">
    <location>
        <begin position="172"/>
        <end position="184"/>
    </location>
</feature>
<feature type="region of interest" description="Disordered" evidence="3">
    <location>
        <begin position="867"/>
        <end position="1172"/>
    </location>
</feature>
<feature type="compositionally biased region" description="Basic and acidic residues" evidence="3">
    <location>
        <begin position="286"/>
        <end position="321"/>
    </location>
</feature>
<feature type="compositionally biased region" description="Polar residues" evidence="3">
    <location>
        <begin position="1369"/>
        <end position="1380"/>
    </location>
</feature>
<dbReference type="InterPro" id="IPR026306">
    <property type="entry name" value="RSBN1/Dpy-2/CEP530"/>
</dbReference>
<keyword evidence="4" id="KW-1185">Reference proteome</keyword>
<evidence type="ECO:0000256" key="2">
    <source>
        <dbReference type="SAM" id="Coils"/>
    </source>
</evidence>
<dbReference type="PANTHER" id="PTHR13354:SF9">
    <property type="entry name" value="LYSINE-SPECIFIC DEMETHYLASE RSBN1L"/>
    <property type="match status" value="1"/>
</dbReference>
<feature type="coiled-coil region" evidence="2">
    <location>
        <begin position="827"/>
        <end position="855"/>
    </location>
</feature>
<protein>
    <submittedName>
        <fullName evidence="5">Uncharacterized protein LOC106521783 isoform X1</fullName>
    </submittedName>
</protein>
<feature type="compositionally biased region" description="Basic and acidic residues" evidence="3">
    <location>
        <begin position="239"/>
        <end position="256"/>
    </location>
</feature>
<dbReference type="Proteomes" id="UP000192220">
    <property type="component" value="Unplaced"/>
</dbReference>
<evidence type="ECO:0000256" key="3">
    <source>
        <dbReference type="SAM" id="MobiDB-lite"/>
    </source>
</evidence>
<feature type="region of interest" description="Disordered" evidence="3">
    <location>
        <begin position="229"/>
        <end position="380"/>
    </location>
</feature>
<feature type="compositionally biased region" description="Polar residues" evidence="3">
    <location>
        <begin position="1053"/>
        <end position="1081"/>
    </location>
</feature>
<feature type="compositionally biased region" description="Low complexity" evidence="3">
    <location>
        <begin position="958"/>
        <end position="1034"/>
    </location>
</feature>
<feature type="compositionally biased region" description="Low complexity" evidence="3">
    <location>
        <begin position="397"/>
        <end position="412"/>
    </location>
</feature>
<feature type="compositionally biased region" description="Polar residues" evidence="3">
    <location>
        <begin position="191"/>
        <end position="202"/>
    </location>
</feature>
<gene>
    <name evidence="5" type="primary">LOC106521783</name>
</gene>
<dbReference type="GeneID" id="106521783"/>
<accession>A0A2I4BQE8</accession>
<dbReference type="PANTHER" id="PTHR13354">
    <property type="entry name" value="ROUND SPERMATID BASIC PROTEIN 1"/>
    <property type="match status" value="1"/>
</dbReference>
<feature type="compositionally biased region" description="Basic and acidic residues" evidence="3">
    <location>
        <begin position="328"/>
        <end position="359"/>
    </location>
</feature>
<organism evidence="4 5">
    <name type="scientific">Austrofundulus limnaeus</name>
    <name type="common">Annual killifish</name>
    <dbReference type="NCBI Taxonomy" id="52670"/>
    <lineage>
        <taxon>Eukaryota</taxon>
        <taxon>Metazoa</taxon>
        <taxon>Chordata</taxon>
        <taxon>Craniata</taxon>
        <taxon>Vertebrata</taxon>
        <taxon>Euteleostomi</taxon>
        <taxon>Actinopterygii</taxon>
        <taxon>Neopterygii</taxon>
        <taxon>Teleostei</taxon>
        <taxon>Neoteleostei</taxon>
        <taxon>Acanthomorphata</taxon>
        <taxon>Ovalentaria</taxon>
        <taxon>Atherinomorphae</taxon>
        <taxon>Cyprinodontiformes</taxon>
        <taxon>Rivulidae</taxon>
        <taxon>Austrofundulus</taxon>
    </lineage>
</organism>
<evidence type="ECO:0000313" key="5">
    <source>
        <dbReference type="RefSeq" id="XP_013869953.1"/>
    </source>
</evidence>
<dbReference type="PRINTS" id="PR01217">
    <property type="entry name" value="PRICHEXTENSN"/>
</dbReference>
<name>A0A2I4BQE8_AUSLI</name>
<evidence type="ECO:0000313" key="4">
    <source>
        <dbReference type="Proteomes" id="UP000192220"/>
    </source>
</evidence>
<feature type="region of interest" description="Disordered" evidence="3">
    <location>
        <begin position="1434"/>
        <end position="1523"/>
    </location>
</feature>
<proteinExistence type="inferred from homology"/>
<feature type="compositionally biased region" description="Basic and acidic residues" evidence="3">
    <location>
        <begin position="889"/>
        <end position="904"/>
    </location>
</feature>
<feature type="compositionally biased region" description="Polar residues" evidence="3">
    <location>
        <begin position="432"/>
        <end position="442"/>
    </location>
</feature>
<feature type="region of interest" description="Disordered" evidence="3">
    <location>
        <begin position="1399"/>
        <end position="1422"/>
    </location>
</feature>
<reference evidence="5" key="1">
    <citation type="submission" date="2025-08" db="UniProtKB">
        <authorList>
            <consortium name="RefSeq"/>
        </authorList>
    </citation>
    <scope>IDENTIFICATION</scope>
    <source>
        <strain evidence="5">Quisiro</strain>
        <tissue evidence="5">Liver</tissue>
    </source>
</reference>
<dbReference type="KEGG" id="alim:106521783"/>
<feature type="region of interest" description="Disordered" evidence="3">
    <location>
        <begin position="1362"/>
        <end position="1385"/>
    </location>
</feature>
<feature type="region of interest" description="Disordered" evidence="3">
    <location>
        <begin position="397"/>
        <end position="442"/>
    </location>
</feature>
<dbReference type="RefSeq" id="XP_013869953.1">
    <property type="nucleotide sequence ID" value="XM_014014499.1"/>
</dbReference>
<dbReference type="GO" id="GO:0005634">
    <property type="term" value="C:nucleus"/>
    <property type="evidence" value="ECO:0007669"/>
    <property type="project" value="InterPro"/>
</dbReference>